<evidence type="ECO:0000256" key="4">
    <source>
        <dbReference type="ARBA" id="ARBA00022989"/>
    </source>
</evidence>
<dbReference type="AlphaFoldDB" id="A0A941I6G1"/>
<dbReference type="InterPro" id="IPR033480">
    <property type="entry name" value="sCache_2"/>
</dbReference>
<evidence type="ECO:0000256" key="5">
    <source>
        <dbReference type="ARBA" id="ARBA00023136"/>
    </source>
</evidence>
<proteinExistence type="predicted"/>
<keyword evidence="5" id="KW-0472">Membrane</keyword>
<dbReference type="SMART" id="SM01049">
    <property type="entry name" value="Cache_2"/>
    <property type="match status" value="1"/>
</dbReference>
<comment type="caution">
    <text evidence="7">The sequence shown here is derived from an EMBL/GenBank/DDBJ whole genome shotgun (WGS) entry which is preliminary data.</text>
</comment>
<evidence type="ECO:0000256" key="2">
    <source>
        <dbReference type="ARBA" id="ARBA00022475"/>
    </source>
</evidence>
<dbReference type="EMBL" id="JAGSPN010000015">
    <property type="protein sequence ID" value="MBR7783852.1"/>
    <property type="molecule type" value="Genomic_DNA"/>
</dbReference>
<keyword evidence="3" id="KW-0812">Transmembrane</keyword>
<evidence type="ECO:0000259" key="6">
    <source>
        <dbReference type="SMART" id="SM01049"/>
    </source>
</evidence>
<keyword evidence="8" id="KW-1185">Reference proteome</keyword>
<dbReference type="GO" id="GO:0005886">
    <property type="term" value="C:plasma membrane"/>
    <property type="evidence" value="ECO:0007669"/>
    <property type="project" value="UniProtKB-SubCell"/>
</dbReference>
<dbReference type="Gene3D" id="3.30.450.20">
    <property type="entry name" value="PAS domain"/>
    <property type="match status" value="1"/>
</dbReference>
<dbReference type="Pfam" id="PF17200">
    <property type="entry name" value="sCache_2"/>
    <property type="match status" value="1"/>
</dbReference>
<protein>
    <submittedName>
        <fullName evidence="7">Cache domain-containing protein</fullName>
    </submittedName>
</protein>
<dbReference type="Proteomes" id="UP000680067">
    <property type="component" value="Unassembled WGS sequence"/>
</dbReference>
<gene>
    <name evidence="7" type="ORF">KDM89_17025</name>
</gene>
<feature type="domain" description="Single Cache" evidence="6">
    <location>
        <begin position="5"/>
        <end position="89"/>
    </location>
</feature>
<evidence type="ECO:0000256" key="1">
    <source>
        <dbReference type="ARBA" id="ARBA00004651"/>
    </source>
</evidence>
<organism evidence="7 8">
    <name type="scientific">Undibacterium luofuense</name>
    <dbReference type="NCBI Taxonomy" id="2828733"/>
    <lineage>
        <taxon>Bacteria</taxon>
        <taxon>Pseudomonadati</taxon>
        <taxon>Pseudomonadota</taxon>
        <taxon>Betaproteobacteria</taxon>
        <taxon>Burkholderiales</taxon>
        <taxon>Oxalobacteraceae</taxon>
        <taxon>Undibacterium</taxon>
    </lineage>
</organism>
<keyword evidence="4" id="KW-1133">Transmembrane helix</keyword>
<sequence>MQISIAEELRATKSDAEAMVKKGVGALKSGDKEKVYSDISAKNGPYTSRDLYLVVYRMDGTVLAHGANTKMVGKNLIDLKDIDGKAFVKERVELAGKNPHFWQKYKFVNPETKKIEPKQMYCERLEETIVCGGIYD</sequence>
<accession>A0A941I6G1</accession>
<comment type="subcellular location">
    <subcellularLocation>
        <location evidence="1">Cell membrane</location>
        <topology evidence="1">Multi-pass membrane protein</topology>
    </subcellularLocation>
</comment>
<name>A0A941I6G1_9BURK</name>
<evidence type="ECO:0000313" key="8">
    <source>
        <dbReference type="Proteomes" id="UP000680067"/>
    </source>
</evidence>
<keyword evidence="2" id="KW-1003">Cell membrane</keyword>
<evidence type="ECO:0000256" key="3">
    <source>
        <dbReference type="ARBA" id="ARBA00022692"/>
    </source>
</evidence>
<evidence type="ECO:0000313" key="7">
    <source>
        <dbReference type="EMBL" id="MBR7783852.1"/>
    </source>
</evidence>
<reference evidence="7" key="1">
    <citation type="submission" date="2021-04" db="EMBL/GenBank/DDBJ databases">
        <title>novel species isolated from subtropical streams in China.</title>
        <authorList>
            <person name="Lu H."/>
        </authorList>
    </citation>
    <scope>NUCLEOTIDE SEQUENCE</scope>
    <source>
        <strain evidence="7">LFS511W</strain>
    </source>
</reference>